<keyword evidence="4 6" id="KW-1133">Transmembrane helix</keyword>
<dbReference type="GO" id="GO:0016020">
    <property type="term" value="C:membrane"/>
    <property type="evidence" value="ECO:0007669"/>
    <property type="project" value="UniProtKB-SubCell"/>
</dbReference>
<evidence type="ECO:0000256" key="6">
    <source>
        <dbReference type="SAM" id="Phobius"/>
    </source>
</evidence>
<dbReference type="InterPro" id="IPR003834">
    <property type="entry name" value="Cyt_c_assmbl_TM_dom"/>
</dbReference>
<evidence type="ECO:0000256" key="1">
    <source>
        <dbReference type="ARBA" id="ARBA00004141"/>
    </source>
</evidence>
<dbReference type="PANTHER" id="PTHR32234">
    <property type="entry name" value="THIOL:DISULFIDE INTERCHANGE PROTEIN DSBD"/>
    <property type="match status" value="1"/>
</dbReference>
<dbReference type="GO" id="GO:0015035">
    <property type="term" value="F:protein-disulfide reductase activity"/>
    <property type="evidence" value="ECO:0007669"/>
    <property type="project" value="TreeGrafter"/>
</dbReference>
<feature type="transmembrane region" description="Helical" evidence="6">
    <location>
        <begin position="374"/>
        <end position="392"/>
    </location>
</feature>
<evidence type="ECO:0000256" key="3">
    <source>
        <dbReference type="ARBA" id="ARBA00022748"/>
    </source>
</evidence>
<dbReference type="EMBL" id="CP098400">
    <property type="protein sequence ID" value="URW80180.1"/>
    <property type="molecule type" value="Genomic_DNA"/>
</dbReference>
<feature type="transmembrane region" description="Helical" evidence="6">
    <location>
        <begin position="181"/>
        <end position="205"/>
    </location>
</feature>
<dbReference type="Gene3D" id="3.40.30.10">
    <property type="entry name" value="Glutaredoxin"/>
    <property type="match status" value="1"/>
</dbReference>
<dbReference type="Pfam" id="PF13899">
    <property type="entry name" value="Thioredoxin_7"/>
    <property type="match status" value="1"/>
</dbReference>
<reference evidence="9" key="1">
    <citation type="submission" date="2022-05" db="EMBL/GenBank/DDBJ databases">
        <authorList>
            <person name="Sun X."/>
        </authorList>
    </citation>
    <scope>NUCLEOTIDE SEQUENCE</scope>
    <source>
        <strain evidence="9">Ai-910</strain>
    </source>
</reference>
<dbReference type="Gene3D" id="2.60.40.1250">
    <property type="entry name" value="Thiol:disulfide interchange protein DsbD, N-terminal domain"/>
    <property type="match status" value="1"/>
</dbReference>
<keyword evidence="10" id="KW-1185">Reference proteome</keyword>
<dbReference type="GO" id="GO:0045454">
    <property type="term" value="P:cell redox homeostasis"/>
    <property type="evidence" value="ECO:0007669"/>
    <property type="project" value="TreeGrafter"/>
</dbReference>
<dbReference type="GO" id="GO:0017004">
    <property type="term" value="P:cytochrome complex assembly"/>
    <property type="evidence" value="ECO:0007669"/>
    <property type="project" value="UniProtKB-KW"/>
</dbReference>
<evidence type="ECO:0000313" key="9">
    <source>
        <dbReference type="EMBL" id="URW80180.1"/>
    </source>
</evidence>
<dbReference type="PANTHER" id="PTHR32234:SF0">
    <property type="entry name" value="THIOL:DISULFIDE INTERCHANGE PROTEIN DSBD"/>
    <property type="match status" value="1"/>
</dbReference>
<dbReference type="Pfam" id="PF02683">
    <property type="entry name" value="DsbD_TM"/>
    <property type="match status" value="1"/>
</dbReference>
<organism evidence="9 10">
    <name type="scientific">Xiashengella succiniciproducens</name>
    <dbReference type="NCBI Taxonomy" id="2949635"/>
    <lineage>
        <taxon>Bacteria</taxon>
        <taxon>Pseudomonadati</taxon>
        <taxon>Bacteroidota</taxon>
        <taxon>Bacteroidia</taxon>
        <taxon>Marinilabiliales</taxon>
        <taxon>Marinilabiliaceae</taxon>
        <taxon>Xiashengella</taxon>
    </lineage>
</organism>
<keyword evidence="5 6" id="KW-0472">Membrane</keyword>
<sequence length="656" mass="71925">MNSVKVWLSVILLIIATSISAQVLKPVKWSFAINRLSDTEAEVVATASIEGEWHLYAANIPEGGPVPTALVFEENEAYKPVGELLQSPEPKFFHDENFDMELAYFTGFAKLTQKIEISKPGKHKIKGYVVFMACDDSRCLPPDEVEFELIFESTGAASDQSSLAITPESDSSSGQTADRGFWGIFWLAFLGGLTALLTPCVFPMIPLTVSFFLRNADNKARAFRDGFVYGITIMLAYLVLGLAIALIFGADALNRMATSPVFNVIFFVLLIVFAASFLGAFELTMPSKWSTKLDSKADQKGGLIGVMLMGLTFVLVSFSCTGPIVGYLLVEAAVAGSIYAPAVGMFGFGLALAIPFALFAMFPAAMNKLPKSGSWMNSVKVVLGFVILALSLKFLSVADSVSHWGLLDREVFLALWIAIFFLLGLYLIGAIKFSHDSELKYLGVPRFGLAILTFAFVAYLIPGLWGAPLKAVGSFLPSITTQDFNLNEVRGGQVVAPVAELKGKSIKAGPYGLVKYTDYDEGLAAAKEAGKPIFLDFTGHACVNCKKMETTVWSDSRVRDMLANDFIIISLYVDDRTVLPEDQQFVSETTGKKIRTVGNKWTDFMINRYKVNSQPYYVILDHNEVVLNTPRGFNSDTEAYVEWLREGLGAFRLSNE</sequence>
<feature type="domain" description="Thiol:disulfide interchange protein DsbD N-terminal" evidence="8">
    <location>
        <begin position="22"/>
        <end position="148"/>
    </location>
</feature>
<feature type="transmembrane region" description="Helical" evidence="6">
    <location>
        <begin position="302"/>
        <end position="326"/>
    </location>
</feature>
<evidence type="ECO:0000256" key="2">
    <source>
        <dbReference type="ARBA" id="ARBA00022692"/>
    </source>
</evidence>
<comment type="subcellular location">
    <subcellularLocation>
        <location evidence="1">Membrane</location>
        <topology evidence="1">Multi-pass membrane protein</topology>
    </subcellularLocation>
</comment>
<reference evidence="9" key="2">
    <citation type="submission" date="2022-06" db="EMBL/GenBank/DDBJ databases">
        <title>Xiashengella guii gen. nov. sp. nov., a bacterium isolated form anaerobic digestion tank.</title>
        <authorList>
            <person name="Huang H."/>
        </authorList>
    </citation>
    <scope>NUCLEOTIDE SEQUENCE</scope>
    <source>
        <strain evidence="9">Ai-910</strain>
    </source>
</reference>
<feature type="domain" description="Cytochrome C biogenesis protein transmembrane" evidence="7">
    <location>
        <begin position="185"/>
        <end position="395"/>
    </location>
</feature>
<dbReference type="InterPro" id="IPR036929">
    <property type="entry name" value="DsbDN_sf"/>
</dbReference>
<evidence type="ECO:0000259" key="7">
    <source>
        <dbReference type="Pfam" id="PF02683"/>
    </source>
</evidence>
<dbReference type="SUPFAM" id="SSF52833">
    <property type="entry name" value="Thioredoxin-like"/>
    <property type="match status" value="1"/>
</dbReference>
<evidence type="ECO:0000256" key="5">
    <source>
        <dbReference type="ARBA" id="ARBA00023136"/>
    </source>
</evidence>
<protein>
    <submittedName>
        <fullName evidence="9">Thioredoxin family protein</fullName>
    </submittedName>
</protein>
<accession>A0A9J6ZQG6</accession>
<dbReference type="AlphaFoldDB" id="A0A9J6ZQG6"/>
<dbReference type="RefSeq" id="WP_250724303.1">
    <property type="nucleotide sequence ID" value="NZ_CP098400.1"/>
</dbReference>
<evidence type="ECO:0000313" key="10">
    <source>
        <dbReference type="Proteomes" id="UP001056426"/>
    </source>
</evidence>
<gene>
    <name evidence="9" type="ORF">M9189_02245</name>
</gene>
<keyword evidence="2 6" id="KW-0812">Transmembrane</keyword>
<proteinExistence type="predicted"/>
<feature type="transmembrane region" description="Helical" evidence="6">
    <location>
        <begin position="338"/>
        <end position="362"/>
    </location>
</feature>
<dbReference type="Pfam" id="PF11412">
    <property type="entry name" value="DsbD_N"/>
    <property type="match status" value="1"/>
</dbReference>
<feature type="transmembrane region" description="Helical" evidence="6">
    <location>
        <begin position="261"/>
        <end position="281"/>
    </location>
</feature>
<evidence type="ECO:0000259" key="8">
    <source>
        <dbReference type="Pfam" id="PF11412"/>
    </source>
</evidence>
<feature type="transmembrane region" description="Helical" evidence="6">
    <location>
        <begin position="226"/>
        <end position="249"/>
    </location>
</feature>
<dbReference type="Proteomes" id="UP001056426">
    <property type="component" value="Chromosome"/>
</dbReference>
<dbReference type="InterPro" id="IPR028250">
    <property type="entry name" value="DsbDN"/>
</dbReference>
<dbReference type="KEGG" id="alkq:M9189_02245"/>
<feature type="transmembrane region" description="Helical" evidence="6">
    <location>
        <begin position="443"/>
        <end position="465"/>
    </location>
</feature>
<evidence type="ECO:0000256" key="4">
    <source>
        <dbReference type="ARBA" id="ARBA00022989"/>
    </source>
</evidence>
<feature type="transmembrane region" description="Helical" evidence="6">
    <location>
        <begin position="412"/>
        <end position="431"/>
    </location>
</feature>
<dbReference type="InterPro" id="IPR036249">
    <property type="entry name" value="Thioredoxin-like_sf"/>
</dbReference>
<keyword evidence="3" id="KW-0201">Cytochrome c-type biogenesis</keyword>
<name>A0A9J6ZQG6_9BACT</name>